<proteinExistence type="predicted"/>
<comment type="catalytic activity">
    <reaction evidence="6">
        <text>precorrin-5 + S-adenosyl-L-methionine + H2O = precorrin-6A + acetate + S-adenosyl-L-homocysteine + 2 H(+)</text>
        <dbReference type="Rhea" id="RHEA:18261"/>
        <dbReference type="ChEBI" id="CHEBI:15377"/>
        <dbReference type="ChEBI" id="CHEBI:15378"/>
        <dbReference type="ChEBI" id="CHEBI:30089"/>
        <dbReference type="ChEBI" id="CHEBI:57856"/>
        <dbReference type="ChEBI" id="CHEBI:59789"/>
        <dbReference type="ChEBI" id="CHEBI:77871"/>
        <dbReference type="ChEBI" id="CHEBI:77872"/>
        <dbReference type="EC" id="2.1.1.152"/>
    </reaction>
</comment>
<comment type="function">
    <text evidence="6">Catalyzes the methylation of C-1 in precorrin-5 and the subsequent extrusion of acetic acid from the resulting intermediate to form cobalt-precorrin-6A.</text>
</comment>
<dbReference type="InterPro" id="IPR035996">
    <property type="entry name" value="4pyrrol_Methylase_sf"/>
</dbReference>
<dbReference type="PANTHER" id="PTHR43467">
    <property type="entry name" value="COBALT-PRECORRIN-2 C(20)-METHYLTRANSFERASE"/>
    <property type="match status" value="1"/>
</dbReference>
<dbReference type="Proteomes" id="UP000249165">
    <property type="component" value="Unassembled WGS sequence"/>
</dbReference>
<dbReference type="InterPro" id="IPR014777">
    <property type="entry name" value="4pyrrole_Mease_sub1"/>
</dbReference>
<organism evidence="8 9">
    <name type="scientific">Salipiger aestuarii</name>
    <dbReference type="NCBI Taxonomy" id="568098"/>
    <lineage>
        <taxon>Bacteria</taxon>
        <taxon>Pseudomonadati</taxon>
        <taxon>Pseudomonadota</taxon>
        <taxon>Alphaproteobacteria</taxon>
        <taxon>Rhodobacterales</taxon>
        <taxon>Roseobacteraceae</taxon>
        <taxon>Salipiger</taxon>
    </lineage>
</organism>
<keyword evidence="4 6" id="KW-0808">Transferase</keyword>
<evidence type="ECO:0000256" key="1">
    <source>
        <dbReference type="ARBA" id="ARBA00004953"/>
    </source>
</evidence>
<evidence type="ECO:0000256" key="5">
    <source>
        <dbReference type="ARBA" id="ARBA00022691"/>
    </source>
</evidence>
<evidence type="ECO:0000313" key="9">
    <source>
        <dbReference type="Proteomes" id="UP000249165"/>
    </source>
</evidence>
<dbReference type="EC" id="2.1.1.152" evidence="6"/>
<evidence type="ECO:0000256" key="2">
    <source>
        <dbReference type="ARBA" id="ARBA00022573"/>
    </source>
</evidence>
<keyword evidence="3 6" id="KW-0489">Methyltransferase</keyword>
<dbReference type="Gene3D" id="3.40.1010.10">
    <property type="entry name" value="Cobalt-precorrin-4 Transmethylase, Domain 1"/>
    <property type="match status" value="1"/>
</dbReference>
<dbReference type="AlphaFoldDB" id="A0A327Y4L8"/>
<dbReference type="CDD" id="cd11643">
    <property type="entry name" value="Precorrin-6A-synthase"/>
    <property type="match status" value="1"/>
</dbReference>
<name>A0A327Y4L8_9RHOB</name>
<dbReference type="GO" id="GO:0043819">
    <property type="term" value="F:precorrin-6A synthase (deacetylating) activity"/>
    <property type="evidence" value="ECO:0007669"/>
    <property type="project" value="UniProtKB-EC"/>
</dbReference>
<dbReference type="RefSeq" id="WP_111550887.1">
    <property type="nucleotide sequence ID" value="NZ_LIQE01000034.1"/>
</dbReference>
<keyword evidence="2" id="KW-0169">Cobalamin biosynthesis</keyword>
<evidence type="ECO:0000313" key="8">
    <source>
        <dbReference type="EMBL" id="RAK13329.1"/>
    </source>
</evidence>
<gene>
    <name evidence="8" type="ORF">ATI53_103632</name>
</gene>
<comment type="caution">
    <text evidence="8">The sequence shown here is derived from an EMBL/GenBank/DDBJ whole genome shotgun (WGS) entry which is preliminary data.</text>
</comment>
<comment type="pathway">
    <text evidence="1">Cofactor biosynthesis; adenosylcobalamin biosynthesis.</text>
</comment>
<dbReference type="EMBL" id="QLMG01000036">
    <property type="protein sequence ID" value="RAK13329.1"/>
    <property type="molecule type" value="Genomic_DNA"/>
</dbReference>
<dbReference type="Pfam" id="PF00590">
    <property type="entry name" value="TP_methylase"/>
    <property type="match status" value="1"/>
</dbReference>
<dbReference type="Gene3D" id="3.30.950.10">
    <property type="entry name" value="Methyltransferase, Cobalt-precorrin-4 Transmethylase, Domain 2"/>
    <property type="match status" value="1"/>
</dbReference>
<evidence type="ECO:0000256" key="3">
    <source>
        <dbReference type="ARBA" id="ARBA00022603"/>
    </source>
</evidence>
<accession>A0A327Y4L8</accession>
<evidence type="ECO:0000256" key="6">
    <source>
        <dbReference type="PIRNR" id="PIRNR036525"/>
    </source>
</evidence>
<evidence type="ECO:0000256" key="4">
    <source>
        <dbReference type="ARBA" id="ARBA00022679"/>
    </source>
</evidence>
<sequence>MMTDLWLIGMGTGSPAHVTLEGMQALRDAAVILLPLKGESKEELAALRYAILHAANTSAEIRTFDYPLRDPALPYADRVRVWHDAIAARWMDALGADAPRGPVALLVWGDPSLYDSTLRIARRLIPPPTLRVVPGITAVQALTAAHAIPLSTLNGPVRITTGRQLRAGGWPDDPRDPDCKDTLVVMLDSDCSFRALDPVGLHIWWGAHLGSPAQVLRAGPVAEVADDIVATRADSRARAGWIMDTYLLRRRSPPTR</sequence>
<feature type="domain" description="Tetrapyrrole methylase" evidence="7">
    <location>
        <begin position="5"/>
        <end position="224"/>
    </location>
</feature>
<protein>
    <recommendedName>
        <fullName evidence="6">Precorrin-6A synthase [deacetylating]</fullName>
        <ecNumber evidence="6">2.1.1.152</ecNumber>
    </recommendedName>
</protein>
<dbReference type="PANTHER" id="PTHR43467:SF1">
    <property type="entry name" value="PRECORRIN-6A SYNTHASE [DEACETYLATING]"/>
    <property type="match status" value="1"/>
</dbReference>
<dbReference type="OrthoDB" id="9787471at2"/>
<evidence type="ECO:0000259" key="7">
    <source>
        <dbReference type="Pfam" id="PF00590"/>
    </source>
</evidence>
<dbReference type="InterPro" id="IPR000878">
    <property type="entry name" value="4pyrrol_Mease"/>
</dbReference>
<dbReference type="InterPro" id="IPR014776">
    <property type="entry name" value="4pyrrole_Mease_sub2"/>
</dbReference>
<dbReference type="InterPro" id="IPR012797">
    <property type="entry name" value="CobF"/>
</dbReference>
<dbReference type="SUPFAM" id="SSF53790">
    <property type="entry name" value="Tetrapyrrole methylase"/>
    <property type="match status" value="1"/>
</dbReference>
<keyword evidence="9" id="KW-1185">Reference proteome</keyword>
<reference evidence="8 9" key="1">
    <citation type="submission" date="2018-06" db="EMBL/GenBank/DDBJ databases">
        <title>Genomic Encyclopedia of Archaeal and Bacterial Type Strains, Phase II (KMG-II): from individual species to whole genera.</title>
        <authorList>
            <person name="Goeker M."/>
        </authorList>
    </citation>
    <scope>NUCLEOTIDE SEQUENCE [LARGE SCALE GENOMIC DNA]</scope>
    <source>
        <strain evidence="8 9">DSM 22011</strain>
    </source>
</reference>
<dbReference type="GO" id="GO:0032259">
    <property type="term" value="P:methylation"/>
    <property type="evidence" value="ECO:0007669"/>
    <property type="project" value="UniProtKB-KW"/>
</dbReference>
<dbReference type="GO" id="GO:0009236">
    <property type="term" value="P:cobalamin biosynthetic process"/>
    <property type="evidence" value="ECO:0007669"/>
    <property type="project" value="UniProtKB-KW"/>
</dbReference>
<keyword evidence="5 6" id="KW-0949">S-adenosyl-L-methionine</keyword>
<dbReference type="NCBIfam" id="TIGR02434">
    <property type="entry name" value="CobF"/>
    <property type="match status" value="1"/>
</dbReference>
<dbReference type="PIRSF" id="PIRSF036525">
    <property type="entry name" value="CobF"/>
    <property type="match status" value="1"/>
</dbReference>